<gene>
    <name evidence="2" type="primary">gb10520</name>
    <name evidence="2" type="ORF">PR202_gb10520</name>
</gene>
<keyword evidence="3" id="KW-1185">Reference proteome</keyword>
<name>A0AAV5EKK5_ELECO</name>
<dbReference type="AlphaFoldDB" id="A0AAV5EKK5"/>
<evidence type="ECO:0000256" key="1">
    <source>
        <dbReference type="SAM" id="MobiDB-lite"/>
    </source>
</evidence>
<reference evidence="2" key="2">
    <citation type="submission" date="2021-12" db="EMBL/GenBank/DDBJ databases">
        <title>Resequencing data analysis of finger millet.</title>
        <authorList>
            <person name="Hatakeyama M."/>
            <person name="Aluri S."/>
            <person name="Balachadran M.T."/>
            <person name="Sivarajan S.R."/>
            <person name="Poveda L."/>
            <person name="Shimizu-Inatsugi R."/>
            <person name="Schlapbach R."/>
            <person name="Sreeman S.M."/>
            <person name="Shimizu K.K."/>
        </authorList>
    </citation>
    <scope>NUCLEOTIDE SEQUENCE</scope>
</reference>
<evidence type="ECO:0000313" key="2">
    <source>
        <dbReference type="EMBL" id="GJN22912.1"/>
    </source>
</evidence>
<comment type="caution">
    <text evidence="2">The sequence shown here is derived from an EMBL/GenBank/DDBJ whole genome shotgun (WGS) entry which is preliminary data.</text>
</comment>
<dbReference type="EMBL" id="BQKI01000076">
    <property type="protein sequence ID" value="GJN22912.1"/>
    <property type="molecule type" value="Genomic_DNA"/>
</dbReference>
<evidence type="ECO:0000313" key="3">
    <source>
        <dbReference type="Proteomes" id="UP001054889"/>
    </source>
</evidence>
<sequence length="212" mass="23661">MDGAESTYRFAEEEDEDEEPAADDMVTGSKRLRRRRVSVRVVVESARMDKKSVISLKIFIGALFSVDGTIGGECKTIPDFDKDYFSYFELRDQLKDIGLKMMTGMSVDGANDGERIQYGATGGMTETASDGHDSAESSDLEIIVEHEIENKLVDSGSKQWQYYLTIAKEGAKAEKVLMNNWYGIGMFHEVKGGPTMNNIAASRARFLANRRK</sequence>
<protein>
    <submittedName>
        <fullName evidence="2">Uncharacterized protein</fullName>
    </submittedName>
</protein>
<reference evidence="2" key="1">
    <citation type="journal article" date="2018" name="DNA Res.">
        <title>Multiple hybrid de novo genome assembly of finger millet, an orphan allotetraploid crop.</title>
        <authorList>
            <person name="Hatakeyama M."/>
            <person name="Aluri S."/>
            <person name="Balachadran M.T."/>
            <person name="Sivarajan S.R."/>
            <person name="Patrignani A."/>
            <person name="Gruter S."/>
            <person name="Poveda L."/>
            <person name="Shimizu-Inatsugi R."/>
            <person name="Baeten J."/>
            <person name="Francoijs K.J."/>
            <person name="Nataraja K.N."/>
            <person name="Reddy Y.A.N."/>
            <person name="Phadnis S."/>
            <person name="Ravikumar R.L."/>
            <person name="Schlapbach R."/>
            <person name="Sreeman S.M."/>
            <person name="Shimizu K.K."/>
        </authorList>
    </citation>
    <scope>NUCLEOTIDE SEQUENCE</scope>
</reference>
<organism evidence="2 3">
    <name type="scientific">Eleusine coracana subsp. coracana</name>
    <dbReference type="NCBI Taxonomy" id="191504"/>
    <lineage>
        <taxon>Eukaryota</taxon>
        <taxon>Viridiplantae</taxon>
        <taxon>Streptophyta</taxon>
        <taxon>Embryophyta</taxon>
        <taxon>Tracheophyta</taxon>
        <taxon>Spermatophyta</taxon>
        <taxon>Magnoliopsida</taxon>
        <taxon>Liliopsida</taxon>
        <taxon>Poales</taxon>
        <taxon>Poaceae</taxon>
        <taxon>PACMAD clade</taxon>
        <taxon>Chloridoideae</taxon>
        <taxon>Cynodonteae</taxon>
        <taxon>Eleusininae</taxon>
        <taxon>Eleusine</taxon>
    </lineage>
</organism>
<proteinExistence type="predicted"/>
<feature type="region of interest" description="Disordered" evidence="1">
    <location>
        <begin position="1"/>
        <end position="27"/>
    </location>
</feature>
<accession>A0AAV5EKK5</accession>
<dbReference type="Proteomes" id="UP001054889">
    <property type="component" value="Unassembled WGS sequence"/>
</dbReference>
<feature type="compositionally biased region" description="Acidic residues" evidence="1">
    <location>
        <begin position="12"/>
        <end position="22"/>
    </location>
</feature>